<keyword evidence="5" id="KW-0813">Transport</keyword>
<dbReference type="PANTHER" id="PTHR11435:SF1">
    <property type="entry name" value="NADH-UBIQUINONE OXIDOREDUCTASE CHAIN 6"/>
    <property type="match status" value="1"/>
</dbReference>
<protein>
    <recommendedName>
        <fullName evidence="4">NADH-ubiquinone oxidoreductase chain 6</fullName>
        <ecNumber evidence="3">7.1.1.2</ecNumber>
    </recommendedName>
    <alternativeName>
        <fullName evidence="14">NADH dehydrogenase subunit 6</fullName>
    </alternativeName>
</protein>
<evidence type="ECO:0000256" key="6">
    <source>
        <dbReference type="ARBA" id="ARBA00022660"/>
    </source>
</evidence>
<evidence type="ECO:0000256" key="7">
    <source>
        <dbReference type="ARBA" id="ARBA00022692"/>
    </source>
</evidence>
<evidence type="ECO:0000313" key="17">
    <source>
        <dbReference type="EMBL" id="ALO76666.1"/>
    </source>
</evidence>
<keyword evidence="6" id="KW-0679">Respiratory chain</keyword>
<dbReference type="InterPro" id="IPR050269">
    <property type="entry name" value="ComplexI_Subunit6"/>
</dbReference>
<gene>
    <name evidence="17" type="primary">nad6</name>
</gene>
<evidence type="ECO:0000256" key="9">
    <source>
        <dbReference type="ARBA" id="ARBA00022982"/>
    </source>
</evidence>
<evidence type="ECO:0000256" key="5">
    <source>
        <dbReference type="ARBA" id="ARBA00022448"/>
    </source>
</evidence>
<keyword evidence="9" id="KW-0249">Electron transport</keyword>
<feature type="transmembrane region" description="Helical" evidence="16">
    <location>
        <begin position="81"/>
        <end position="102"/>
    </location>
</feature>
<evidence type="ECO:0000256" key="14">
    <source>
        <dbReference type="ARBA" id="ARBA00031019"/>
    </source>
</evidence>
<evidence type="ECO:0000256" key="12">
    <source>
        <dbReference type="ARBA" id="ARBA00023128"/>
    </source>
</evidence>
<evidence type="ECO:0000256" key="16">
    <source>
        <dbReference type="SAM" id="Phobius"/>
    </source>
</evidence>
<evidence type="ECO:0000256" key="10">
    <source>
        <dbReference type="ARBA" id="ARBA00022989"/>
    </source>
</evidence>
<evidence type="ECO:0000256" key="1">
    <source>
        <dbReference type="ARBA" id="ARBA00004225"/>
    </source>
</evidence>
<keyword evidence="7 16" id="KW-0812">Transmembrane</keyword>
<organism evidence="17">
    <name type="scientific">Ceratocanthus sp. CER01</name>
    <dbReference type="NCBI Taxonomy" id="1205613"/>
    <lineage>
        <taxon>Eukaryota</taxon>
        <taxon>Metazoa</taxon>
        <taxon>Ecdysozoa</taxon>
        <taxon>Arthropoda</taxon>
        <taxon>Hexapoda</taxon>
        <taxon>Insecta</taxon>
        <taxon>Pterygota</taxon>
        <taxon>Neoptera</taxon>
        <taxon>Endopterygota</taxon>
        <taxon>Coleoptera</taxon>
        <taxon>Polyphaga</taxon>
        <taxon>Scarabaeiformia</taxon>
        <taxon>Hybosoridae</taxon>
        <taxon>Ceratocanthinae</taxon>
        <taxon>Ceratocanthus</taxon>
    </lineage>
</organism>
<keyword evidence="8" id="KW-1278">Translocase</keyword>
<accession>A0A0S2MPL1</accession>
<evidence type="ECO:0000256" key="15">
    <source>
        <dbReference type="ARBA" id="ARBA00049551"/>
    </source>
</evidence>
<comment type="similarity">
    <text evidence="2">Belongs to the complex I subunit 6 family.</text>
</comment>
<comment type="subcellular location">
    <subcellularLocation>
        <location evidence="1">Mitochondrion membrane</location>
        <topology evidence="1">Multi-pass membrane protein</topology>
    </subcellularLocation>
</comment>
<dbReference type="AlphaFoldDB" id="A0A0S2MPL1"/>
<keyword evidence="11" id="KW-0520">NAD</keyword>
<keyword evidence="10 16" id="KW-1133">Transmembrane helix</keyword>
<evidence type="ECO:0000256" key="3">
    <source>
        <dbReference type="ARBA" id="ARBA00012944"/>
    </source>
</evidence>
<dbReference type="GO" id="GO:0031966">
    <property type="term" value="C:mitochondrial membrane"/>
    <property type="evidence" value="ECO:0007669"/>
    <property type="project" value="UniProtKB-SubCell"/>
</dbReference>
<evidence type="ECO:0000256" key="13">
    <source>
        <dbReference type="ARBA" id="ARBA00023136"/>
    </source>
</evidence>
<evidence type="ECO:0000256" key="11">
    <source>
        <dbReference type="ARBA" id="ARBA00023027"/>
    </source>
</evidence>
<reference evidence="17" key="1">
    <citation type="submission" date="2012-06" db="EMBL/GenBank/DDBJ databases">
        <title>Mitogenomics of the Coleoptera under dense taxon sampling.</title>
        <authorList>
            <person name="Timmermans M.J.T.N."/>
            <person name="Lim J."/>
            <person name="Dodsworth S."/>
            <person name="Haran J."/>
            <person name="Ahrens D."/>
            <person name="Bocak L."/>
            <person name="London A."/>
            <person name="Culverwell L."/>
            <person name="Vogler A.P."/>
        </authorList>
    </citation>
    <scope>NUCLEOTIDE SEQUENCE</scope>
</reference>
<dbReference type="EC" id="7.1.1.2" evidence="3"/>
<keyword evidence="12 17" id="KW-0496">Mitochondrion</keyword>
<dbReference type="PANTHER" id="PTHR11435">
    <property type="entry name" value="NADH UBIQUINONE OXIDOREDUCTASE SUBUNIT ND6"/>
    <property type="match status" value="1"/>
</dbReference>
<dbReference type="EMBL" id="JX412772">
    <property type="protein sequence ID" value="ALO76666.1"/>
    <property type="molecule type" value="Genomic_DNA"/>
</dbReference>
<feature type="transmembrane region" description="Helical" evidence="16">
    <location>
        <begin position="129"/>
        <end position="150"/>
    </location>
</feature>
<keyword evidence="13 16" id="KW-0472">Membrane</keyword>
<dbReference type="GO" id="GO:0008137">
    <property type="term" value="F:NADH dehydrogenase (ubiquinone) activity"/>
    <property type="evidence" value="ECO:0007669"/>
    <property type="project" value="UniProtKB-EC"/>
</dbReference>
<evidence type="ECO:0000256" key="2">
    <source>
        <dbReference type="ARBA" id="ARBA00005698"/>
    </source>
</evidence>
<comment type="catalytic activity">
    <reaction evidence="15">
        <text>a ubiquinone + NADH + 5 H(+)(in) = a ubiquinol + NAD(+) + 4 H(+)(out)</text>
        <dbReference type="Rhea" id="RHEA:29091"/>
        <dbReference type="Rhea" id="RHEA-COMP:9565"/>
        <dbReference type="Rhea" id="RHEA-COMP:9566"/>
        <dbReference type="ChEBI" id="CHEBI:15378"/>
        <dbReference type="ChEBI" id="CHEBI:16389"/>
        <dbReference type="ChEBI" id="CHEBI:17976"/>
        <dbReference type="ChEBI" id="CHEBI:57540"/>
        <dbReference type="ChEBI" id="CHEBI:57945"/>
        <dbReference type="EC" id="7.1.1.2"/>
    </reaction>
</comment>
<evidence type="ECO:0000256" key="8">
    <source>
        <dbReference type="ARBA" id="ARBA00022967"/>
    </source>
</evidence>
<name>A0A0S2MPL1_9SCAR</name>
<sequence>MIMASSMMLSMMMMFMKHPLSMGMTLLSQTIMIALMIGFFNLNLWFSYILFLILIGGMLVLFIYMTSVASNETFKLSTKMMIWSMMSFYISATTSLLINNFYPYMNNLNKETLNFMPKLNFTLNKFMNFPFNILMLILITYLLLALIAIVKITNFKMGPLRQNN</sequence>
<evidence type="ECO:0000256" key="4">
    <source>
        <dbReference type="ARBA" id="ARBA00021095"/>
    </source>
</evidence>
<geneLocation type="mitochondrion" evidence="17"/>
<feature type="transmembrane region" description="Helical" evidence="16">
    <location>
        <begin position="46"/>
        <end position="69"/>
    </location>
</feature>
<proteinExistence type="inferred from homology"/>